<dbReference type="Gene3D" id="3.30.565.10">
    <property type="entry name" value="Histidine kinase-like ATPase, C-terminal domain"/>
    <property type="match status" value="1"/>
</dbReference>
<dbReference type="PROSITE" id="PS50109">
    <property type="entry name" value="HIS_KIN"/>
    <property type="match status" value="1"/>
</dbReference>
<reference evidence="4" key="1">
    <citation type="submission" date="2020-09" db="EMBL/GenBank/DDBJ databases">
        <title>Pelagicoccus enzymogenes sp. nov. with an EPS production, isolated from marine sediment.</title>
        <authorList>
            <person name="Feng X."/>
        </authorList>
    </citation>
    <scope>NUCLEOTIDE SEQUENCE</scope>
    <source>
        <strain evidence="4">NFK12</strain>
    </source>
</reference>
<dbReference type="RefSeq" id="WP_191619192.1">
    <property type="nucleotide sequence ID" value="NZ_JACYFG010000051.1"/>
</dbReference>
<dbReference type="SUPFAM" id="SSF52172">
    <property type="entry name" value="CheY-like"/>
    <property type="match status" value="1"/>
</dbReference>
<keyword evidence="4" id="KW-0808">Transferase</keyword>
<dbReference type="AlphaFoldDB" id="A0A927FD10"/>
<dbReference type="Proteomes" id="UP000622317">
    <property type="component" value="Unassembled WGS sequence"/>
</dbReference>
<evidence type="ECO:0000313" key="5">
    <source>
        <dbReference type="Proteomes" id="UP000622317"/>
    </source>
</evidence>
<dbReference type="CDD" id="cd00156">
    <property type="entry name" value="REC"/>
    <property type="match status" value="1"/>
</dbReference>
<dbReference type="Pfam" id="PF00072">
    <property type="entry name" value="Response_reg"/>
    <property type="match status" value="1"/>
</dbReference>
<evidence type="ECO:0000313" key="4">
    <source>
        <dbReference type="EMBL" id="MBD5782126.1"/>
    </source>
</evidence>
<sequence length="380" mass="42117">MNATKEHTSDKSASAPLNVLIVDDSIHDYRSLSVMIGANSDNRYEFDWARNSEEAESKLEVGAYEIVAVDYNLGLEEGSEVIQKLSANYPASSYIMVTGNQDPDVYKRGIRAGAVNFVQKNKECGMIFDRMAQYAVERKRSESSLKMANASKDWLMSLLETDLATPLFALNQMLSTTYKEAENMPKEMLIELLDTAYQTSCEALIATKELLDWGRSVRGAMRPNLAMVDVSGCIHRAVRLLTSLADERGIYIAQRGVFDFKAYCDERMLSTVLRNLLSAALSYSDNDKTVCIESVVVDGHLSLGINSEGSGIEARSYASLFDSKGTDSESCSPIERQSICSIQVASHMLDSMGCSLEIRNDPKKGVRFTFKLPLKFPMGI</sequence>
<evidence type="ECO:0000259" key="2">
    <source>
        <dbReference type="PROSITE" id="PS50109"/>
    </source>
</evidence>
<protein>
    <submittedName>
        <fullName evidence="4">Hybrid sensor histidine kinase/response regulator</fullName>
    </submittedName>
</protein>
<dbReference type="PANTHER" id="PTHR45569:SF1">
    <property type="entry name" value="SENSOR PROTEIN KDPD"/>
    <property type="match status" value="1"/>
</dbReference>
<dbReference type="Gene3D" id="3.40.50.2300">
    <property type="match status" value="1"/>
</dbReference>
<dbReference type="SUPFAM" id="SSF55874">
    <property type="entry name" value="ATPase domain of HSP90 chaperone/DNA topoisomerase II/histidine kinase"/>
    <property type="match status" value="1"/>
</dbReference>
<dbReference type="InterPro" id="IPR005467">
    <property type="entry name" value="His_kinase_dom"/>
</dbReference>
<dbReference type="InterPro" id="IPR001789">
    <property type="entry name" value="Sig_transdc_resp-reg_receiver"/>
</dbReference>
<gene>
    <name evidence="4" type="ORF">IEN85_21690</name>
</gene>
<dbReference type="GO" id="GO:0005886">
    <property type="term" value="C:plasma membrane"/>
    <property type="evidence" value="ECO:0007669"/>
    <property type="project" value="TreeGrafter"/>
</dbReference>
<dbReference type="InterPro" id="IPR003594">
    <property type="entry name" value="HATPase_dom"/>
</dbReference>
<dbReference type="GO" id="GO:0000155">
    <property type="term" value="F:phosphorelay sensor kinase activity"/>
    <property type="evidence" value="ECO:0007669"/>
    <property type="project" value="TreeGrafter"/>
</dbReference>
<evidence type="ECO:0000256" key="1">
    <source>
        <dbReference type="PROSITE-ProRule" id="PRU00169"/>
    </source>
</evidence>
<keyword evidence="4" id="KW-0418">Kinase</keyword>
<dbReference type="Pfam" id="PF02518">
    <property type="entry name" value="HATPase_c"/>
    <property type="match status" value="1"/>
</dbReference>
<dbReference type="InterPro" id="IPR036890">
    <property type="entry name" value="HATPase_C_sf"/>
</dbReference>
<dbReference type="InterPro" id="IPR011006">
    <property type="entry name" value="CheY-like_superfamily"/>
</dbReference>
<keyword evidence="1" id="KW-0597">Phosphoprotein</keyword>
<dbReference type="InterPro" id="IPR052023">
    <property type="entry name" value="Histidine_kinase_KdpD"/>
</dbReference>
<dbReference type="PANTHER" id="PTHR45569">
    <property type="entry name" value="SENSOR PROTEIN KDPD"/>
    <property type="match status" value="1"/>
</dbReference>
<organism evidence="4 5">
    <name type="scientific">Pelagicoccus enzymogenes</name>
    <dbReference type="NCBI Taxonomy" id="2773457"/>
    <lineage>
        <taxon>Bacteria</taxon>
        <taxon>Pseudomonadati</taxon>
        <taxon>Verrucomicrobiota</taxon>
        <taxon>Opitutia</taxon>
        <taxon>Puniceicoccales</taxon>
        <taxon>Pelagicoccaceae</taxon>
        <taxon>Pelagicoccus</taxon>
    </lineage>
</organism>
<feature type="domain" description="Response regulatory" evidence="3">
    <location>
        <begin position="18"/>
        <end position="135"/>
    </location>
</feature>
<dbReference type="EMBL" id="JACYFG010000051">
    <property type="protein sequence ID" value="MBD5782126.1"/>
    <property type="molecule type" value="Genomic_DNA"/>
</dbReference>
<dbReference type="PROSITE" id="PS50110">
    <property type="entry name" value="RESPONSE_REGULATORY"/>
    <property type="match status" value="1"/>
</dbReference>
<feature type="modified residue" description="4-aspartylphosphate" evidence="1">
    <location>
        <position position="70"/>
    </location>
</feature>
<accession>A0A927FD10</accession>
<comment type="caution">
    <text evidence="4">The sequence shown here is derived from an EMBL/GenBank/DDBJ whole genome shotgun (WGS) entry which is preliminary data.</text>
</comment>
<keyword evidence="5" id="KW-1185">Reference proteome</keyword>
<feature type="domain" description="Histidine kinase" evidence="2">
    <location>
        <begin position="158"/>
        <end position="376"/>
    </location>
</feature>
<name>A0A927FD10_9BACT</name>
<evidence type="ECO:0000259" key="3">
    <source>
        <dbReference type="PROSITE" id="PS50110"/>
    </source>
</evidence>
<proteinExistence type="predicted"/>